<feature type="transmembrane region" description="Helical" evidence="1">
    <location>
        <begin position="53"/>
        <end position="74"/>
    </location>
</feature>
<feature type="transmembrane region" description="Helical" evidence="1">
    <location>
        <begin position="21"/>
        <end position="41"/>
    </location>
</feature>
<feature type="transmembrane region" description="Helical" evidence="1">
    <location>
        <begin position="86"/>
        <end position="106"/>
    </location>
</feature>
<keyword evidence="1" id="KW-0472">Membrane</keyword>
<feature type="transmembrane region" description="Helical" evidence="1">
    <location>
        <begin position="144"/>
        <end position="163"/>
    </location>
</feature>
<evidence type="ECO:0000256" key="1">
    <source>
        <dbReference type="SAM" id="Phobius"/>
    </source>
</evidence>
<dbReference type="RefSeq" id="WP_264942795.1">
    <property type="nucleotide sequence ID" value="NZ_JAPDRA010000001.1"/>
</dbReference>
<keyword evidence="1" id="KW-0812">Transmembrane</keyword>
<feature type="transmembrane region" description="Helical" evidence="1">
    <location>
        <begin position="112"/>
        <end position="132"/>
    </location>
</feature>
<accession>A0ABW3H0J4</accession>
<keyword evidence="3" id="KW-1185">Reference proteome</keyword>
<reference evidence="3" key="1">
    <citation type="journal article" date="2019" name="Int. J. Syst. Evol. Microbiol.">
        <title>The Global Catalogue of Microorganisms (GCM) 10K type strain sequencing project: providing services to taxonomists for standard genome sequencing and annotation.</title>
        <authorList>
            <consortium name="The Broad Institute Genomics Platform"/>
            <consortium name="The Broad Institute Genome Sequencing Center for Infectious Disease"/>
            <person name="Wu L."/>
            <person name="Ma J."/>
        </authorList>
    </citation>
    <scope>NUCLEOTIDE SEQUENCE [LARGE SCALE GENOMIC DNA]</scope>
    <source>
        <strain evidence="3">CCUG 62982</strain>
    </source>
</reference>
<comment type="caution">
    <text evidence="2">The sequence shown here is derived from an EMBL/GenBank/DDBJ whole genome shotgun (WGS) entry which is preliminary data.</text>
</comment>
<evidence type="ECO:0000313" key="2">
    <source>
        <dbReference type="EMBL" id="MFD0944929.1"/>
    </source>
</evidence>
<keyword evidence="1" id="KW-1133">Transmembrane helix</keyword>
<sequence length="172" mass="18202">MTAATTRPVAFTIHPALRVPIAAGGIALSAVGALAVARGLAGLAPTYPYMREAAVAVHLASVLPALPLGLWLLLARKGDARHRALGRIWMLMMLTAAISAVFIRHLNQGSFSLIHLFVPLTIYTIVLSVMAARAGNIAAHKAHLVRLYAIGLLVPGAFAFLPGRMMSLWLLG</sequence>
<proteinExistence type="predicted"/>
<protein>
    <submittedName>
        <fullName evidence="2">DUF2306 domain-containing protein</fullName>
    </submittedName>
</protein>
<evidence type="ECO:0000313" key="3">
    <source>
        <dbReference type="Proteomes" id="UP001596977"/>
    </source>
</evidence>
<dbReference type="Proteomes" id="UP001596977">
    <property type="component" value="Unassembled WGS sequence"/>
</dbReference>
<name>A0ABW3H0J4_9SPHN</name>
<dbReference type="Pfam" id="PF10067">
    <property type="entry name" value="DUF2306"/>
    <property type="match status" value="1"/>
</dbReference>
<organism evidence="2 3">
    <name type="scientific">Sphingomonas canadensis</name>
    <dbReference type="NCBI Taxonomy" id="1219257"/>
    <lineage>
        <taxon>Bacteria</taxon>
        <taxon>Pseudomonadati</taxon>
        <taxon>Pseudomonadota</taxon>
        <taxon>Alphaproteobacteria</taxon>
        <taxon>Sphingomonadales</taxon>
        <taxon>Sphingomonadaceae</taxon>
        <taxon>Sphingomonas</taxon>
    </lineage>
</organism>
<dbReference type="EMBL" id="JBHTJG010000001">
    <property type="protein sequence ID" value="MFD0944929.1"/>
    <property type="molecule type" value="Genomic_DNA"/>
</dbReference>
<gene>
    <name evidence="2" type="ORF">ACFQ1E_01105</name>
</gene>
<dbReference type="InterPro" id="IPR018750">
    <property type="entry name" value="DUF2306_membrane"/>
</dbReference>